<dbReference type="GO" id="GO:0030125">
    <property type="term" value="C:clathrin vesicle coat"/>
    <property type="evidence" value="ECO:0000318"/>
    <property type="project" value="GO_Central"/>
</dbReference>
<dbReference type="OMA" id="HRRPLHK"/>
<dbReference type="CDD" id="cd03571">
    <property type="entry name" value="ENTH"/>
    <property type="match status" value="1"/>
</dbReference>
<comment type="similarity">
    <text evidence="3">Belongs to the epsin family.</text>
</comment>
<evidence type="ECO:0000259" key="6">
    <source>
        <dbReference type="PROSITE" id="PS50942"/>
    </source>
</evidence>
<proteinExistence type="inferred from homology"/>
<dbReference type="GO" id="GO:0005886">
    <property type="term" value="C:plasma membrane"/>
    <property type="evidence" value="ECO:0000318"/>
    <property type="project" value="GO_Central"/>
</dbReference>
<dbReference type="FunFam" id="1.25.40.90:FF:000006">
    <property type="entry name" value="Clathrin interactor 1"/>
    <property type="match status" value="1"/>
</dbReference>
<dbReference type="KEGG" id="smo:SELMODRAFT_123109"/>
<evidence type="ECO:0000256" key="2">
    <source>
        <dbReference type="ARBA" id="ARBA00004555"/>
    </source>
</evidence>
<gene>
    <name evidence="7" type="ORF">SELMODRAFT_123109</name>
</gene>
<dbReference type="GO" id="GO:0006897">
    <property type="term" value="P:endocytosis"/>
    <property type="evidence" value="ECO:0000318"/>
    <property type="project" value="GO_Central"/>
</dbReference>
<dbReference type="GO" id="GO:0005543">
    <property type="term" value="F:phospholipid binding"/>
    <property type="evidence" value="ECO:0000318"/>
    <property type="project" value="GO_Central"/>
</dbReference>
<dbReference type="PANTHER" id="PTHR12276:SF45">
    <property type="entry name" value="CLATHRIN INTERACTOR 1"/>
    <property type="match status" value="1"/>
</dbReference>
<evidence type="ECO:0000256" key="3">
    <source>
        <dbReference type="ARBA" id="ARBA00010130"/>
    </source>
</evidence>
<dbReference type="InterPro" id="IPR013809">
    <property type="entry name" value="ENTH"/>
</dbReference>
<dbReference type="InterPro" id="IPR008942">
    <property type="entry name" value="ENTH_VHS"/>
</dbReference>
<evidence type="ECO:0000313" key="8">
    <source>
        <dbReference type="Proteomes" id="UP000001514"/>
    </source>
</evidence>
<dbReference type="AlphaFoldDB" id="D8SRB7"/>
<evidence type="ECO:0000256" key="5">
    <source>
        <dbReference type="ARBA" id="ARBA00023329"/>
    </source>
</evidence>
<keyword evidence="5" id="KW-0968">Cytoplasmic vesicle</keyword>
<dbReference type="SMART" id="SM00273">
    <property type="entry name" value="ENTH"/>
    <property type="match status" value="1"/>
</dbReference>
<keyword evidence="4" id="KW-0333">Golgi apparatus</keyword>
<comment type="subcellular location">
    <subcellularLocation>
        <location evidence="1">Cytoplasmic vesicle</location>
        <location evidence="1">Clathrin-coated vesicle</location>
    </subcellularLocation>
    <subcellularLocation>
        <location evidence="2">Golgi apparatus</location>
    </subcellularLocation>
</comment>
<dbReference type="GO" id="GO:0005768">
    <property type="term" value="C:endosome"/>
    <property type="evidence" value="ECO:0000318"/>
    <property type="project" value="GO_Central"/>
</dbReference>
<dbReference type="InParanoid" id="D8SRB7"/>
<evidence type="ECO:0000313" key="7">
    <source>
        <dbReference type="EMBL" id="EFJ13116.1"/>
    </source>
</evidence>
<dbReference type="Proteomes" id="UP000001514">
    <property type="component" value="Unassembled WGS sequence"/>
</dbReference>
<dbReference type="STRING" id="88036.D8SRB7"/>
<dbReference type="EMBL" id="GL377635">
    <property type="protein sequence ID" value="EFJ13116.1"/>
    <property type="molecule type" value="Genomic_DNA"/>
</dbReference>
<feature type="domain" description="ENTH" evidence="6">
    <location>
        <begin position="1"/>
        <end position="118"/>
    </location>
</feature>
<dbReference type="GO" id="GO:0005794">
    <property type="term" value="C:Golgi apparatus"/>
    <property type="evidence" value="ECO:0007669"/>
    <property type="project" value="UniProtKB-SubCell"/>
</dbReference>
<dbReference type="Gene3D" id="1.25.40.90">
    <property type="match status" value="1"/>
</dbReference>
<dbReference type="GO" id="GO:0030276">
    <property type="term" value="F:clathrin binding"/>
    <property type="evidence" value="ECO:0000318"/>
    <property type="project" value="GO_Central"/>
</dbReference>
<name>D8SRB7_SELML</name>
<dbReference type="HOGENOM" id="CLU_012678_2_2_1"/>
<dbReference type="Gramene" id="EFJ13116">
    <property type="protein sequence ID" value="EFJ13116"/>
    <property type="gene ID" value="SELMODRAFT_123109"/>
</dbReference>
<evidence type="ECO:0000256" key="1">
    <source>
        <dbReference type="ARBA" id="ARBA00004132"/>
    </source>
</evidence>
<sequence length="127" mass="14301">ARLEVQEATSNEPWGPHGSLMTEIADATVDPNELQLIMGVLQKRLLDTGKNWRHVYKSMTVMEFLVANGSPQAVEKQPLTEFQYVEQPSGKDQGINVRKKAETMVALLNDRQRINDVRKKAAANKNK</sequence>
<dbReference type="SUPFAM" id="SSF48464">
    <property type="entry name" value="ENTH/VHS domain"/>
    <property type="match status" value="1"/>
</dbReference>
<dbReference type="PANTHER" id="PTHR12276">
    <property type="entry name" value="EPSIN/ENT-RELATED"/>
    <property type="match status" value="1"/>
</dbReference>
<accession>D8SRB7</accession>
<evidence type="ECO:0000256" key="4">
    <source>
        <dbReference type="ARBA" id="ARBA00023034"/>
    </source>
</evidence>
<organism evidence="8">
    <name type="scientific">Selaginella moellendorffii</name>
    <name type="common">Spikemoss</name>
    <dbReference type="NCBI Taxonomy" id="88036"/>
    <lineage>
        <taxon>Eukaryota</taxon>
        <taxon>Viridiplantae</taxon>
        <taxon>Streptophyta</taxon>
        <taxon>Embryophyta</taxon>
        <taxon>Tracheophyta</taxon>
        <taxon>Lycopodiopsida</taxon>
        <taxon>Selaginellales</taxon>
        <taxon>Selaginellaceae</taxon>
        <taxon>Selaginella</taxon>
    </lineage>
</organism>
<dbReference type="FunCoup" id="D8SRB7">
    <property type="interactions" value="142"/>
</dbReference>
<feature type="non-terminal residue" evidence="7">
    <location>
        <position position="1"/>
    </location>
</feature>
<reference evidence="7 8" key="1">
    <citation type="journal article" date="2011" name="Science">
        <title>The Selaginella genome identifies genetic changes associated with the evolution of vascular plants.</title>
        <authorList>
            <person name="Banks J.A."/>
            <person name="Nishiyama T."/>
            <person name="Hasebe M."/>
            <person name="Bowman J.L."/>
            <person name="Gribskov M."/>
            <person name="dePamphilis C."/>
            <person name="Albert V.A."/>
            <person name="Aono N."/>
            <person name="Aoyama T."/>
            <person name="Ambrose B.A."/>
            <person name="Ashton N.W."/>
            <person name="Axtell M.J."/>
            <person name="Barker E."/>
            <person name="Barker M.S."/>
            <person name="Bennetzen J.L."/>
            <person name="Bonawitz N.D."/>
            <person name="Chapple C."/>
            <person name="Cheng C."/>
            <person name="Correa L.G."/>
            <person name="Dacre M."/>
            <person name="DeBarry J."/>
            <person name="Dreyer I."/>
            <person name="Elias M."/>
            <person name="Engstrom E.M."/>
            <person name="Estelle M."/>
            <person name="Feng L."/>
            <person name="Finet C."/>
            <person name="Floyd S.K."/>
            <person name="Frommer W.B."/>
            <person name="Fujita T."/>
            <person name="Gramzow L."/>
            <person name="Gutensohn M."/>
            <person name="Harholt J."/>
            <person name="Hattori M."/>
            <person name="Heyl A."/>
            <person name="Hirai T."/>
            <person name="Hiwatashi Y."/>
            <person name="Ishikawa M."/>
            <person name="Iwata M."/>
            <person name="Karol K.G."/>
            <person name="Koehler B."/>
            <person name="Kolukisaoglu U."/>
            <person name="Kubo M."/>
            <person name="Kurata T."/>
            <person name="Lalonde S."/>
            <person name="Li K."/>
            <person name="Li Y."/>
            <person name="Litt A."/>
            <person name="Lyons E."/>
            <person name="Manning G."/>
            <person name="Maruyama T."/>
            <person name="Michael T.P."/>
            <person name="Mikami K."/>
            <person name="Miyazaki S."/>
            <person name="Morinaga S."/>
            <person name="Murata T."/>
            <person name="Mueller-Roeber B."/>
            <person name="Nelson D.R."/>
            <person name="Obara M."/>
            <person name="Oguri Y."/>
            <person name="Olmstead R.G."/>
            <person name="Onodera N."/>
            <person name="Petersen B.L."/>
            <person name="Pils B."/>
            <person name="Prigge M."/>
            <person name="Rensing S.A."/>
            <person name="Riano-Pachon D.M."/>
            <person name="Roberts A.W."/>
            <person name="Sato Y."/>
            <person name="Scheller H.V."/>
            <person name="Schulz B."/>
            <person name="Schulz C."/>
            <person name="Shakirov E.V."/>
            <person name="Shibagaki N."/>
            <person name="Shinohara N."/>
            <person name="Shippen D.E."/>
            <person name="Soerensen I."/>
            <person name="Sotooka R."/>
            <person name="Sugimoto N."/>
            <person name="Sugita M."/>
            <person name="Sumikawa N."/>
            <person name="Tanurdzic M."/>
            <person name="Theissen G."/>
            <person name="Ulvskov P."/>
            <person name="Wakazuki S."/>
            <person name="Weng J.K."/>
            <person name="Willats W.W."/>
            <person name="Wipf D."/>
            <person name="Wolf P.G."/>
            <person name="Yang L."/>
            <person name="Zimmer A.D."/>
            <person name="Zhu Q."/>
            <person name="Mitros T."/>
            <person name="Hellsten U."/>
            <person name="Loque D."/>
            <person name="Otillar R."/>
            <person name="Salamov A."/>
            <person name="Schmutz J."/>
            <person name="Shapiro H."/>
            <person name="Lindquist E."/>
            <person name="Lucas S."/>
            <person name="Rokhsar D."/>
            <person name="Grigoriev I.V."/>
        </authorList>
    </citation>
    <scope>NUCLEOTIDE SEQUENCE [LARGE SCALE GENOMIC DNA]</scope>
</reference>
<dbReference type="eggNOG" id="KOG2056">
    <property type="taxonomic scope" value="Eukaryota"/>
</dbReference>
<protein>
    <recommendedName>
        <fullName evidence="6">ENTH domain-containing protein</fullName>
    </recommendedName>
</protein>
<keyword evidence="8" id="KW-1185">Reference proteome</keyword>
<dbReference type="Pfam" id="PF01417">
    <property type="entry name" value="ENTH"/>
    <property type="match status" value="1"/>
</dbReference>
<dbReference type="PROSITE" id="PS50942">
    <property type="entry name" value="ENTH"/>
    <property type="match status" value="1"/>
</dbReference>